<feature type="transmembrane region" description="Helical" evidence="1">
    <location>
        <begin position="34"/>
        <end position="54"/>
    </location>
</feature>
<keyword evidence="1" id="KW-1133">Transmembrane helix</keyword>
<accession>A0A0U9HA04</accession>
<dbReference type="AlphaFoldDB" id="A0A0U9HA04"/>
<proteinExistence type="predicted"/>
<name>A0A0U9HA04_9BACI</name>
<feature type="transmembrane region" description="Helical" evidence="1">
    <location>
        <begin position="89"/>
        <end position="111"/>
    </location>
</feature>
<evidence type="ECO:0000256" key="1">
    <source>
        <dbReference type="SAM" id="Phobius"/>
    </source>
</evidence>
<dbReference type="Proteomes" id="UP000052946">
    <property type="component" value="Unassembled WGS sequence"/>
</dbReference>
<dbReference type="OrthoDB" id="2111682at2"/>
<keyword evidence="1" id="KW-0812">Transmembrane</keyword>
<protein>
    <submittedName>
        <fullName evidence="2">Membrane protein</fullName>
    </submittedName>
</protein>
<gene>
    <name evidence="2" type="ORF">OPHB3_3503</name>
</gene>
<evidence type="ECO:0000313" key="2">
    <source>
        <dbReference type="EMBL" id="GAQ19534.1"/>
    </source>
</evidence>
<feature type="transmembrane region" description="Helical" evidence="1">
    <location>
        <begin position="66"/>
        <end position="83"/>
    </location>
</feature>
<dbReference type="InterPro" id="IPR019649">
    <property type="entry name" value="DUF2512"/>
</dbReference>
<dbReference type="RefSeq" id="WP_058951147.1">
    <property type="nucleotide sequence ID" value="NZ_BBXV01000048.1"/>
</dbReference>
<organism evidence="2 3">
    <name type="scientific">Oceanobacillus picturae</name>
    <dbReference type="NCBI Taxonomy" id="171693"/>
    <lineage>
        <taxon>Bacteria</taxon>
        <taxon>Bacillati</taxon>
        <taxon>Bacillota</taxon>
        <taxon>Bacilli</taxon>
        <taxon>Bacillales</taxon>
        <taxon>Bacillaceae</taxon>
        <taxon>Oceanobacillus</taxon>
    </lineage>
</organism>
<reference evidence="2 3" key="2">
    <citation type="journal article" date="2016" name="Genome Announc.">
        <title>Draft Genome Sequence of Oceanobacillus picturae Heshi-B3, Isolated from Fermented Rice Bran in a Traditional Japanese Seafood Dish.</title>
        <authorList>
            <person name="Akuzawa S."/>
            <person name="Nagaoka J."/>
            <person name="Kanekatsu M."/>
            <person name="Kanesaki Y."/>
            <person name="Suzuki T."/>
        </authorList>
    </citation>
    <scope>NUCLEOTIDE SEQUENCE [LARGE SCALE GENOMIC DNA]</scope>
    <source>
        <strain evidence="2 3">Heshi-B3</strain>
    </source>
</reference>
<evidence type="ECO:0000313" key="3">
    <source>
        <dbReference type="Proteomes" id="UP000052946"/>
    </source>
</evidence>
<dbReference type="Pfam" id="PF10710">
    <property type="entry name" value="DUF2512"/>
    <property type="match status" value="1"/>
</dbReference>
<reference evidence="3" key="1">
    <citation type="submission" date="2015-07" db="EMBL/GenBank/DDBJ databases">
        <title>Draft Genome Sequence of Oceanobacillus picturae Heshi-B3 that Was Isolated from Fermented Rice Bran with Aging Salted Mackerel, Which Was Named Heshiko as Traditional Fermented Seafood in Japan.</title>
        <authorList>
            <person name="Akuzawa S."/>
            <person name="Nakagawa J."/>
            <person name="Kanekatsu T."/>
            <person name="Kanesaki Y."/>
            <person name="Suzuki T."/>
        </authorList>
    </citation>
    <scope>NUCLEOTIDE SEQUENCE [LARGE SCALE GENOMIC DNA]</scope>
    <source>
        <strain evidence="3">Heshi-B3</strain>
    </source>
</reference>
<keyword evidence="1" id="KW-0472">Membrane</keyword>
<sequence length="127" mass="13727">MQHGKALAIKGVMSLVVLYLVLGVGFGITFGNVLLITLILGVLSYLLGDVFILPKTTNMMATMADLGMAFVIIWLLGMAFTSLSVGSMALAAVIAAIVMALGEYFFHIYILKKDIGFGNKYRTSHNY</sequence>
<dbReference type="EMBL" id="BBXV01000048">
    <property type="protein sequence ID" value="GAQ19534.1"/>
    <property type="molecule type" value="Genomic_DNA"/>
</dbReference>
<comment type="caution">
    <text evidence="2">The sequence shown here is derived from an EMBL/GenBank/DDBJ whole genome shotgun (WGS) entry which is preliminary data.</text>
</comment>
<feature type="transmembrane region" description="Helical" evidence="1">
    <location>
        <begin position="7"/>
        <end position="28"/>
    </location>
</feature>